<reference evidence="5" key="2">
    <citation type="submission" date="2015-01" db="EMBL/GenBank/DDBJ databases">
        <title>Evolutionary Origins and Diversification of the Mycorrhizal Mutualists.</title>
        <authorList>
            <consortium name="DOE Joint Genome Institute"/>
            <consortium name="Mycorrhizal Genomics Consortium"/>
            <person name="Kohler A."/>
            <person name="Kuo A."/>
            <person name="Nagy L.G."/>
            <person name="Floudas D."/>
            <person name="Copeland A."/>
            <person name="Barry K.W."/>
            <person name="Cichocki N."/>
            <person name="Veneault-Fourrey C."/>
            <person name="LaButti K."/>
            <person name="Lindquist E.A."/>
            <person name="Lipzen A."/>
            <person name="Lundell T."/>
            <person name="Morin E."/>
            <person name="Murat C."/>
            <person name="Riley R."/>
            <person name="Ohm R."/>
            <person name="Sun H."/>
            <person name="Tunlid A."/>
            <person name="Henrissat B."/>
            <person name="Grigoriev I.V."/>
            <person name="Hibbett D.S."/>
            <person name="Martin F."/>
        </authorList>
    </citation>
    <scope>NUCLEOTIDE SEQUENCE [LARGE SCALE GENOMIC DNA]</scope>
    <source>
        <strain evidence="5">MAFF 305830</strain>
    </source>
</reference>
<evidence type="ECO:0008006" key="6">
    <source>
        <dbReference type="Google" id="ProtNLM"/>
    </source>
</evidence>
<dbReference type="GO" id="GO:0005737">
    <property type="term" value="C:cytoplasm"/>
    <property type="evidence" value="ECO:0007669"/>
    <property type="project" value="TreeGrafter"/>
</dbReference>
<evidence type="ECO:0000259" key="2">
    <source>
        <dbReference type="Pfam" id="PF02558"/>
    </source>
</evidence>
<feature type="domain" description="Ketopantoate reductase C-terminal" evidence="3">
    <location>
        <begin position="214"/>
        <end position="336"/>
    </location>
</feature>
<dbReference type="STRING" id="933852.A0A0C2X0Q7"/>
<dbReference type="Pfam" id="PF08546">
    <property type="entry name" value="ApbA_C"/>
    <property type="match status" value="1"/>
</dbReference>
<evidence type="ECO:0000259" key="3">
    <source>
        <dbReference type="Pfam" id="PF08546"/>
    </source>
</evidence>
<dbReference type="InterPro" id="IPR051402">
    <property type="entry name" value="KPR-Related"/>
</dbReference>
<reference evidence="4 5" key="1">
    <citation type="submission" date="2014-04" db="EMBL/GenBank/DDBJ databases">
        <authorList>
            <consortium name="DOE Joint Genome Institute"/>
            <person name="Kuo A."/>
            <person name="Zuccaro A."/>
            <person name="Kohler A."/>
            <person name="Nagy L.G."/>
            <person name="Floudas D."/>
            <person name="Copeland A."/>
            <person name="Barry K.W."/>
            <person name="Cichocki N."/>
            <person name="Veneault-Fourrey C."/>
            <person name="LaButti K."/>
            <person name="Lindquist E.A."/>
            <person name="Lipzen A."/>
            <person name="Lundell T."/>
            <person name="Morin E."/>
            <person name="Murat C."/>
            <person name="Sun H."/>
            <person name="Tunlid A."/>
            <person name="Henrissat B."/>
            <person name="Grigoriev I.V."/>
            <person name="Hibbett D.S."/>
            <person name="Martin F."/>
            <person name="Nordberg H.P."/>
            <person name="Cantor M.N."/>
            <person name="Hua S.X."/>
        </authorList>
    </citation>
    <scope>NUCLEOTIDE SEQUENCE [LARGE SCALE GENOMIC DNA]</scope>
    <source>
        <strain evidence="4 5">MAFF 305830</strain>
    </source>
</reference>
<feature type="transmembrane region" description="Helical" evidence="1">
    <location>
        <begin position="15"/>
        <end position="32"/>
    </location>
</feature>
<accession>A0A0C2X0Q7</accession>
<dbReference type="Gene3D" id="3.40.50.720">
    <property type="entry name" value="NAD(P)-binding Rossmann-like Domain"/>
    <property type="match status" value="1"/>
</dbReference>
<dbReference type="InterPro" id="IPR013332">
    <property type="entry name" value="KPR_N"/>
</dbReference>
<dbReference type="PANTHER" id="PTHR21708:SF43">
    <property type="entry name" value="KETOPANTOATE REDUCTASE C-TERMINAL DOMAIN-CONTAINING PROTEIN"/>
    <property type="match status" value="1"/>
</dbReference>
<organism evidence="4 5">
    <name type="scientific">Serendipita vermifera MAFF 305830</name>
    <dbReference type="NCBI Taxonomy" id="933852"/>
    <lineage>
        <taxon>Eukaryota</taxon>
        <taxon>Fungi</taxon>
        <taxon>Dikarya</taxon>
        <taxon>Basidiomycota</taxon>
        <taxon>Agaricomycotina</taxon>
        <taxon>Agaricomycetes</taxon>
        <taxon>Sebacinales</taxon>
        <taxon>Serendipitaceae</taxon>
        <taxon>Serendipita</taxon>
    </lineage>
</organism>
<protein>
    <recommendedName>
        <fullName evidence="6">Ketopantoate reductase N-terminal domain-containing protein</fullName>
    </recommendedName>
</protein>
<keyword evidence="1" id="KW-1133">Transmembrane helix</keyword>
<dbReference type="InterPro" id="IPR013752">
    <property type="entry name" value="KPA_reductase"/>
</dbReference>
<name>A0A0C2X0Q7_SERVB</name>
<dbReference type="SUPFAM" id="SSF48179">
    <property type="entry name" value="6-phosphogluconate dehydrogenase C-terminal domain-like"/>
    <property type="match status" value="1"/>
</dbReference>
<keyword evidence="5" id="KW-1185">Reference proteome</keyword>
<dbReference type="EMBL" id="KN824281">
    <property type="protein sequence ID" value="KIM31868.1"/>
    <property type="molecule type" value="Genomic_DNA"/>
</dbReference>
<sequence length="346" mass="37791">MSSTVTAIDFENKPAEVLLVGFGAVGIIYAYLLESKKLARVTCLARAKKYIRLQERGIDIHSKKWGVITGWRPHRVVQSLEEVLDSSFDYCIVSTKAVPEVLTTPALLGPLLTDRYHHPQPAYVLLQNGLGVEADLYSALKGRYDEPTVISCALYIMTNVTAEGNVSHGTFERILVGIYKEDPSIPDSPAQEQAMHTLVKLVTKSGSEASVTPNIAADKFRKNLWNASVGMISSLLGLSPSECACDENALDTAMAIVHEMMTELMVVARAIGYDESLIPSNTPDSIVMETRTKLRGTDFVPSALLDVRLGIPFELEVILGYPLREAQARQLSTPVCISTLILIPGS</sequence>
<proteinExistence type="predicted"/>
<keyword evidence="1" id="KW-0472">Membrane</keyword>
<evidence type="ECO:0000256" key="1">
    <source>
        <dbReference type="SAM" id="Phobius"/>
    </source>
</evidence>
<keyword evidence="1" id="KW-0812">Transmembrane</keyword>
<dbReference type="Proteomes" id="UP000054097">
    <property type="component" value="Unassembled WGS sequence"/>
</dbReference>
<dbReference type="Gene3D" id="1.10.1040.10">
    <property type="entry name" value="N-(1-d-carboxylethyl)-l-norvaline Dehydrogenase, domain 2"/>
    <property type="match status" value="1"/>
</dbReference>
<dbReference type="InterPro" id="IPR013328">
    <property type="entry name" value="6PGD_dom2"/>
</dbReference>
<feature type="domain" description="Ketopantoate reductase N-terminal" evidence="2">
    <location>
        <begin position="17"/>
        <end position="179"/>
    </location>
</feature>
<dbReference type="OrthoDB" id="3609at2759"/>
<dbReference type="PANTHER" id="PTHR21708">
    <property type="entry name" value="PROBABLE 2-DEHYDROPANTOATE 2-REDUCTASE"/>
    <property type="match status" value="1"/>
</dbReference>
<evidence type="ECO:0000313" key="4">
    <source>
        <dbReference type="EMBL" id="KIM31868.1"/>
    </source>
</evidence>
<dbReference type="Pfam" id="PF02558">
    <property type="entry name" value="ApbA"/>
    <property type="match status" value="1"/>
</dbReference>
<dbReference type="InterPro" id="IPR008927">
    <property type="entry name" value="6-PGluconate_DH-like_C_sf"/>
</dbReference>
<evidence type="ECO:0000313" key="5">
    <source>
        <dbReference type="Proteomes" id="UP000054097"/>
    </source>
</evidence>
<dbReference type="AlphaFoldDB" id="A0A0C2X0Q7"/>
<gene>
    <name evidence="4" type="ORF">M408DRAFT_239820</name>
</gene>
<dbReference type="HOGENOM" id="CLU_031468_2_1_1"/>